<organism evidence="2 3">
    <name type="scientific">Neopusillimonas maritima</name>
    <dbReference type="NCBI Taxonomy" id="2026239"/>
    <lineage>
        <taxon>Bacteria</taxon>
        <taxon>Pseudomonadati</taxon>
        <taxon>Pseudomonadota</taxon>
        <taxon>Betaproteobacteria</taxon>
        <taxon>Burkholderiales</taxon>
        <taxon>Alcaligenaceae</taxon>
        <taxon>Neopusillimonas</taxon>
    </lineage>
</organism>
<name>A0A3A1YXD3_9BURK</name>
<feature type="domain" description="Phage head morphogenesis" evidence="1">
    <location>
        <begin position="169"/>
        <end position="283"/>
    </location>
</feature>
<dbReference type="NCBIfam" id="TIGR01641">
    <property type="entry name" value="phageSPP1_gp7"/>
    <property type="match status" value="1"/>
</dbReference>
<dbReference type="Pfam" id="PF04233">
    <property type="entry name" value="Phage_Mu_F"/>
    <property type="match status" value="1"/>
</dbReference>
<sequence>MRCAALSPTRFTSTKMVLSTKSNKARILAWAESSAHQGVKMTTASRSEIQYNQVLQRIVNSVKKDIDAQLVPAIHSLKSEYVQDAWGQDVQTVVDALLAKWTSRGYRRLADRLASNFIRTTLGAIDRQQKRSFGIDVLQDSPQIRATMEAAAIQNANLIKSIPEQYLNNVANSVFANMRVGLLPREVAKQVEDEYGVGQRRARFIARDQTAKVNGELSKQRQIDAGYVYFKWTTSHDERVRHSHDEIAKADVGYGPGIYRWDDLPTNERGERIQPGSDYQCRCFGRPQRNSAVERNKRKAA</sequence>
<dbReference type="InterPro" id="IPR006528">
    <property type="entry name" value="Phage_head_morphogenesis_dom"/>
</dbReference>
<dbReference type="EMBL" id="NQYH01000001">
    <property type="protein sequence ID" value="RIY41959.1"/>
    <property type="molecule type" value="Genomic_DNA"/>
</dbReference>
<accession>A0A3A1YXD3</accession>
<evidence type="ECO:0000313" key="3">
    <source>
        <dbReference type="Proteomes" id="UP000266206"/>
    </source>
</evidence>
<evidence type="ECO:0000259" key="1">
    <source>
        <dbReference type="Pfam" id="PF04233"/>
    </source>
</evidence>
<protein>
    <recommendedName>
        <fullName evidence="1">Phage head morphogenesis domain-containing protein</fullName>
    </recommendedName>
</protein>
<reference evidence="2 3" key="1">
    <citation type="submission" date="2017-08" db="EMBL/GenBank/DDBJ databases">
        <title>Pusillimonas indicus sp. nov., a member of the family Alcaligenaceae isolated from surface seawater.</title>
        <authorList>
            <person name="Li J."/>
        </authorList>
    </citation>
    <scope>NUCLEOTIDE SEQUENCE [LARGE SCALE GENOMIC DNA]</scope>
    <source>
        <strain evidence="2 3">L52-1-41</strain>
    </source>
</reference>
<comment type="caution">
    <text evidence="2">The sequence shown here is derived from an EMBL/GenBank/DDBJ whole genome shotgun (WGS) entry which is preliminary data.</text>
</comment>
<evidence type="ECO:0000313" key="2">
    <source>
        <dbReference type="EMBL" id="RIY41959.1"/>
    </source>
</evidence>
<dbReference type="Proteomes" id="UP000266206">
    <property type="component" value="Unassembled WGS sequence"/>
</dbReference>
<gene>
    <name evidence="2" type="ORF">CJP73_00485</name>
</gene>
<proteinExistence type="predicted"/>
<dbReference type="AlphaFoldDB" id="A0A3A1YXD3"/>